<reference evidence="3" key="1">
    <citation type="journal article" date="2019" name="Int. J. Syst. Evol. Microbiol.">
        <title>The Global Catalogue of Microorganisms (GCM) 10K type strain sequencing project: providing services to taxonomists for standard genome sequencing and annotation.</title>
        <authorList>
            <consortium name="The Broad Institute Genomics Platform"/>
            <consortium name="The Broad Institute Genome Sequencing Center for Infectious Disease"/>
            <person name="Wu L."/>
            <person name="Ma J."/>
        </authorList>
    </citation>
    <scope>NUCLEOTIDE SEQUENCE [LARGE SCALE GENOMIC DNA]</scope>
    <source>
        <strain evidence="3">JCM 15421</strain>
    </source>
</reference>
<dbReference type="RefSeq" id="WP_343790359.1">
    <property type="nucleotide sequence ID" value="NZ_BAAAEU010000008.1"/>
</dbReference>
<proteinExistence type="predicted"/>
<sequence>MSTPMLVQTLVIALTVGWSVLFAARRLLPVASRRVQARIVDLFDRPSLPAWLRRLAHGLQPQSTSGGSCGDGCSSCGGCAAAAAKPVVDRQPLMFRPRAKP</sequence>
<name>A0ABN1IIW8_9GAMM</name>
<evidence type="ECO:0000256" key="1">
    <source>
        <dbReference type="SAM" id="Phobius"/>
    </source>
</evidence>
<dbReference type="InterPro" id="IPR046494">
    <property type="entry name" value="DUF6587"/>
</dbReference>
<evidence type="ECO:0000313" key="3">
    <source>
        <dbReference type="Proteomes" id="UP001501523"/>
    </source>
</evidence>
<accession>A0ABN1IIW8</accession>
<organism evidence="2 3">
    <name type="scientific">Dokdonella soli</name>
    <dbReference type="NCBI Taxonomy" id="529810"/>
    <lineage>
        <taxon>Bacteria</taxon>
        <taxon>Pseudomonadati</taxon>
        <taxon>Pseudomonadota</taxon>
        <taxon>Gammaproteobacteria</taxon>
        <taxon>Lysobacterales</taxon>
        <taxon>Rhodanobacteraceae</taxon>
        <taxon>Dokdonella</taxon>
    </lineage>
</organism>
<evidence type="ECO:0000313" key="2">
    <source>
        <dbReference type="EMBL" id="GAA0714933.1"/>
    </source>
</evidence>
<protein>
    <submittedName>
        <fullName evidence="2">Uncharacterized protein</fullName>
    </submittedName>
</protein>
<feature type="transmembrane region" description="Helical" evidence="1">
    <location>
        <begin position="6"/>
        <end position="24"/>
    </location>
</feature>
<dbReference type="Proteomes" id="UP001501523">
    <property type="component" value="Unassembled WGS sequence"/>
</dbReference>
<keyword evidence="3" id="KW-1185">Reference proteome</keyword>
<dbReference type="EMBL" id="BAAAEU010000008">
    <property type="protein sequence ID" value="GAA0714933.1"/>
    <property type="molecule type" value="Genomic_DNA"/>
</dbReference>
<comment type="caution">
    <text evidence="2">The sequence shown here is derived from an EMBL/GenBank/DDBJ whole genome shotgun (WGS) entry which is preliminary data.</text>
</comment>
<keyword evidence="1" id="KW-1133">Transmembrane helix</keyword>
<keyword evidence="1" id="KW-0472">Membrane</keyword>
<gene>
    <name evidence="2" type="ORF">GCM10009105_19920</name>
</gene>
<keyword evidence="1" id="KW-0812">Transmembrane</keyword>
<dbReference type="Pfam" id="PF20228">
    <property type="entry name" value="DUF6587"/>
    <property type="match status" value="1"/>
</dbReference>